<dbReference type="GO" id="GO:0007165">
    <property type="term" value="P:signal transduction"/>
    <property type="evidence" value="ECO:0007669"/>
    <property type="project" value="TreeGrafter"/>
</dbReference>
<dbReference type="PANTHER" id="PTHR13856:SF137">
    <property type="entry name" value="GH05942P"/>
    <property type="match status" value="1"/>
</dbReference>
<feature type="region of interest" description="Disordered" evidence="4">
    <location>
        <begin position="437"/>
        <end position="497"/>
    </location>
</feature>
<dbReference type="InterPro" id="IPR008942">
    <property type="entry name" value="ENTH_VHS"/>
</dbReference>
<dbReference type="CDD" id="cd03565">
    <property type="entry name" value="VHS_Tom1_like"/>
    <property type="match status" value="1"/>
</dbReference>
<dbReference type="PIRSF" id="PIRSF036948">
    <property type="entry name" value="TOM1"/>
    <property type="match status" value="1"/>
</dbReference>
<dbReference type="STRING" id="947166.A0A1D1V040"/>
<evidence type="ECO:0000256" key="4">
    <source>
        <dbReference type="SAM" id="MobiDB-lite"/>
    </source>
</evidence>
<feature type="compositionally biased region" description="Pro residues" evidence="4">
    <location>
        <begin position="408"/>
        <end position="419"/>
    </location>
</feature>
<keyword evidence="2" id="KW-0813">Transport</keyword>
<comment type="caution">
    <text evidence="7">The sequence shown here is derived from an EMBL/GenBank/DDBJ whole genome shotgun (WGS) entry which is preliminary data.</text>
</comment>
<dbReference type="GO" id="GO:0043130">
    <property type="term" value="F:ubiquitin binding"/>
    <property type="evidence" value="ECO:0007669"/>
    <property type="project" value="InterPro"/>
</dbReference>
<dbReference type="Gene3D" id="1.25.40.90">
    <property type="match status" value="1"/>
</dbReference>
<dbReference type="GO" id="GO:0030276">
    <property type="term" value="F:clathrin binding"/>
    <property type="evidence" value="ECO:0007669"/>
    <property type="project" value="TreeGrafter"/>
</dbReference>
<proteinExistence type="inferred from homology"/>
<accession>A0A1D1V040</accession>
<evidence type="ECO:0000313" key="7">
    <source>
        <dbReference type="EMBL" id="GAU92957.1"/>
    </source>
</evidence>
<dbReference type="InterPro" id="IPR038425">
    <property type="entry name" value="GAT_sf"/>
</dbReference>
<organism evidence="7 8">
    <name type="scientific">Ramazzottius varieornatus</name>
    <name type="common">Water bear</name>
    <name type="synonym">Tardigrade</name>
    <dbReference type="NCBI Taxonomy" id="947166"/>
    <lineage>
        <taxon>Eukaryota</taxon>
        <taxon>Metazoa</taxon>
        <taxon>Ecdysozoa</taxon>
        <taxon>Tardigrada</taxon>
        <taxon>Eutardigrada</taxon>
        <taxon>Parachela</taxon>
        <taxon>Hypsibioidea</taxon>
        <taxon>Ramazzottiidae</taxon>
        <taxon>Ramazzottius</taxon>
    </lineage>
</organism>
<dbReference type="OrthoDB" id="2018246at2759"/>
<dbReference type="PANTHER" id="PTHR13856">
    <property type="entry name" value="VHS DOMAIN CONTAINING PROTEIN FAMILY"/>
    <property type="match status" value="1"/>
</dbReference>
<dbReference type="SUPFAM" id="SSF48464">
    <property type="entry name" value="ENTH/VHS domain"/>
    <property type="match status" value="1"/>
</dbReference>
<feature type="domain" description="VHS" evidence="5">
    <location>
        <begin position="33"/>
        <end position="167"/>
    </location>
</feature>
<sequence>MSSISVAGLKDSVSDLFSGNPFATEVGHRIEQASDAKLGAENWAMFMEICDLINDSEENAKDASRAIRKRLHVVMQAKDYDAAQLLITVLETTVKNCSRRFQSLVCSKDFVNELVKSIGPSNKPPVVLQERVLGLVQSWAETFRSSSDLRGVTEVYDELKARGVEFPVLDMDAMAPIITPQRSVAAAPVSAAVPVTPRQPPSQSVSPSMHAGEFGQSPQGREMQQVAGPVVMTPEQLSKMRGEVDIVKSNLQVFSEMLGELKPGQEDPDDLQLLTDLHQTIRTMQDRIVQLLGTISNEEVIGELLVVNDEMNSLFLRYERYERQRKGAGIQTRALPQVPPVAPALPVSPRGGQSKSTSHTLIDISSNEKVDNLHHDMGSLSLNSTSVQAGTESSTNFDAFASTRLGNPAPPKQVAPAPPVLPAKANELEEMEKWLKAQPETQPLQPSTDRPQLSSSEFDRFLESRAAAADNLPTITASNRAATEKPKEKEETSHLLD</sequence>
<dbReference type="PROSITE" id="PS50909">
    <property type="entry name" value="GAT"/>
    <property type="match status" value="1"/>
</dbReference>
<dbReference type="GO" id="GO:0005768">
    <property type="term" value="C:endosome"/>
    <property type="evidence" value="ECO:0007669"/>
    <property type="project" value="TreeGrafter"/>
</dbReference>
<feature type="compositionally biased region" description="Basic and acidic residues" evidence="4">
    <location>
        <begin position="482"/>
        <end position="497"/>
    </location>
</feature>
<dbReference type="InterPro" id="IPR004152">
    <property type="entry name" value="GAT_dom"/>
</dbReference>
<reference evidence="7 8" key="1">
    <citation type="journal article" date="2016" name="Nat. Commun.">
        <title>Extremotolerant tardigrade genome and improved radiotolerance of human cultured cells by tardigrade-unique protein.</title>
        <authorList>
            <person name="Hashimoto T."/>
            <person name="Horikawa D.D."/>
            <person name="Saito Y."/>
            <person name="Kuwahara H."/>
            <person name="Kozuka-Hata H."/>
            <person name="Shin-I T."/>
            <person name="Minakuchi Y."/>
            <person name="Ohishi K."/>
            <person name="Motoyama A."/>
            <person name="Aizu T."/>
            <person name="Enomoto A."/>
            <person name="Kondo K."/>
            <person name="Tanaka S."/>
            <person name="Hara Y."/>
            <person name="Koshikawa S."/>
            <person name="Sagara H."/>
            <person name="Miura T."/>
            <person name="Yokobori S."/>
            <person name="Miyagawa K."/>
            <person name="Suzuki Y."/>
            <person name="Kubo T."/>
            <person name="Oyama M."/>
            <person name="Kohara Y."/>
            <person name="Fujiyama A."/>
            <person name="Arakawa K."/>
            <person name="Katayama T."/>
            <person name="Toyoda A."/>
            <person name="Kunieda T."/>
        </authorList>
    </citation>
    <scope>NUCLEOTIDE SEQUENCE [LARGE SCALE GENOMIC DNA]</scope>
    <source>
        <strain evidence="7 8">YOKOZUNA-1</strain>
    </source>
</reference>
<feature type="region of interest" description="Disordered" evidence="4">
    <location>
        <begin position="339"/>
        <end position="359"/>
    </location>
</feature>
<name>A0A1D1V040_RAMVA</name>
<evidence type="ECO:0000259" key="6">
    <source>
        <dbReference type="PROSITE" id="PS50909"/>
    </source>
</evidence>
<evidence type="ECO:0000256" key="2">
    <source>
        <dbReference type="ARBA" id="ARBA00022448"/>
    </source>
</evidence>
<dbReference type="InterPro" id="IPR014645">
    <property type="entry name" value="TOM1"/>
</dbReference>
<dbReference type="CDD" id="cd14233">
    <property type="entry name" value="GAT_TOM1_like"/>
    <property type="match status" value="1"/>
</dbReference>
<dbReference type="Gene3D" id="1.20.58.160">
    <property type="match status" value="1"/>
</dbReference>
<dbReference type="AlphaFoldDB" id="A0A1D1V040"/>
<evidence type="ECO:0000313" key="8">
    <source>
        <dbReference type="Proteomes" id="UP000186922"/>
    </source>
</evidence>
<evidence type="ECO:0000256" key="3">
    <source>
        <dbReference type="ARBA" id="ARBA00022927"/>
    </source>
</evidence>
<evidence type="ECO:0008006" key="9">
    <source>
        <dbReference type="Google" id="ProtNLM"/>
    </source>
</evidence>
<dbReference type="InterPro" id="IPR002014">
    <property type="entry name" value="VHS_dom"/>
</dbReference>
<dbReference type="SMART" id="SM00288">
    <property type="entry name" value="VHS"/>
    <property type="match status" value="1"/>
</dbReference>
<dbReference type="Pfam" id="PF03127">
    <property type="entry name" value="GAT"/>
    <property type="match status" value="1"/>
</dbReference>
<gene>
    <name evidence="7" type="primary">RvY_04967-1</name>
    <name evidence="7" type="synonym">RvY_04967.1</name>
    <name evidence="7" type="ORF">RvY_04967</name>
</gene>
<protein>
    <recommendedName>
        <fullName evidence="9">VHS domain-containing protein</fullName>
    </recommendedName>
</protein>
<dbReference type="SUPFAM" id="SSF89009">
    <property type="entry name" value="GAT-like domain"/>
    <property type="match status" value="1"/>
</dbReference>
<feature type="region of interest" description="Disordered" evidence="4">
    <location>
        <begin position="400"/>
        <end position="419"/>
    </location>
</feature>
<feature type="domain" description="GAT" evidence="6">
    <location>
        <begin position="235"/>
        <end position="323"/>
    </location>
</feature>
<feature type="region of interest" description="Disordered" evidence="4">
    <location>
        <begin position="194"/>
        <end position="216"/>
    </location>
</feature>
<dbReference type="Pfam" id="PF00790">
    <property type="entry name" value="VHS"/>
    <property type="match status" value="1"/>
</dbReference>
<keyword evidence="3" id="KW-0653">Protein transport</keyword>
<dbReference type="GO" id="GO:0015031">
    <property type="term" value="P:protein transport"/>
    <property type="evidence" value="ECO:0007669"/>
    <property type="project" value="UniProtKB-KW"/>
</dbReference>
<dbReference type="Proteomes" id="UP000186922">
    <property type="component" value="Unassembled WGS sequence"/>
</dbReference>
<feature type="compositionally biased region" description="Polar residues" evidence="4">
    <location>
        <begin position="439"/>
        <end position="456"/>
    </location>
</feature>
<feature type="compositionally biased region" description="Low complexity" evidence="4">
    <location>
        <begin position="194"/>
        <end position="208"/>
    </location>
</feature>
<comment type="similarity">
    <text evidence="1">Belongs to the TOM1 family.</text>
</comment>
<evidence type="ECO:0000256" key="1">
    <source>
        <dbReference type="ARBA" id="ARBA00007708"/>
    </source>
</evidence>
<keyword evidence="8" id="KW-1185">Reference proteome</keyword>
<dbReference type="PROSITE" id="PS50179">
    <property type="entry name" value="VHS"/>
    <property type="match status" value="1"/>
</dbReference>
<dbReference type="GO" id="GO:0016020">
    <property type="term" value="C:membrane"/>
    <property type="evidence" value="ECO:0007669"/>
    <property type="project" value="TreeGrafter"/>
</dbReference>
<dbReference type="EMBL" id="BDGG01000002">
    <property type="protein sequence ID" value="GAU92957.1"/>
    <property type="molecule type" value="Genomic_DNA"/>
</dbReference>
<evidence type="ECO:0000259" key="5">
    <source>
        <dbReference type="PROSITE" id="PS50179"/>
    </source>
</evidence>
<dbReference type="GO" id="GO:0035091">
    <property type="term" value="F:phosphatidylinositol binding"/>
    <property type="evidence" value="ECO:0007669"/>
    <property type="project" value="InterPro"/>
</dbReference>